<feature type="region of interest" description="Disordered" evidence="2">
    <location>
        <begin position="305"/>
        <end position="340"/>
    </location>
</feature>
<dbReference type="AlphaFoldDB" id="A0A372LQZ4"/>
<name>A0A372LQZ4_9BACI</name>
<evidence type="ECO:0000313" key="4">
    <source>
        <dbReference type="Proteomes" id="UP000264541"/>
    </source>
</evidence>
<gene>
    <name evidence="3" type="ORF">D0469_07030</name>
</gene>
<evidence type="ECO:0008006" key="5">
    <source>
        <dbReference type="Google" id="ProtNLM"/>
    </source>
</evidence>
<protein>
    <recommendedName>
        <fullName evidence="5">Large polyvalent protein associated domain-containing protein</fullName>
    </recommendedName>
</protein>
<feature type="coiled-coil region" evidence="1">
    <location>
        <begin position="603"/>
        <end position="630"/>
    </location>
</feature>
<evidence type="ECO:0000256" key="2">
    <source>
        <dbReference type="SAM" id="MobiDB-lite"/>
    </source>
</evidence>
<proteinExistence type="predicted"/>
<accession>A0A372LQZ4</accession>
<evidence type="ECO:0000256" key="1">
    <source>
        <dbReference type="SAM" id="Coils"/>
    </source>
</evidence>
<dbReference type="Proteomes" id="UP000264541">
    <property type="component" value="Unassembled WGS sequence"/>
</dbReference>
<keyword evidence="1" id="KW-0175">Coiled coil</keyword>
<reference evidence="3 4" key="1">
    <citation type="submission" date="2018-08" db="EMBL/GenBank/DDBJ databases">
        <title>Bacillus chawlae sp. nov., Bacillus glennii sp. nov., and Bacillus saganii sp. nov. Isolated from the Vehicle Assembly Building at Kennedy Space Center where the Viking Spacecraft were Assembled.</title>
        <authorList>
            <person name="Seuylemezian A."/>
            <person name="Vaishampayan P."/>
        </authorList>
    </citation>
    <scope>NUCLEOTIDE SEQUENCE [LARGE SCALE GENOMIC DNA]</scope>
    <source>
        <strain evidence="3 4">V47-23a</strain>
    </source>
</reference>
<dbReference type="EMBL" id="QVTE01000016">
    <property type="protein sequence ID" value="RFU70347.1"/>
    <property type="molecule type" value="Genomic_DNA"/>
</dbReference>
<dbReference type="OrthoDB" id="2088498at2"/>
<sequence length="1093" mass="122230">MAGGLAEAGISATNELANSEAYKLEDHAIRTGLGVAGGAILDPALFGIGKLLKGRKGTSTESMVNEDELLRLPVPKLGLPEPQTRLPEPSRVEPTFDTFTKAFSRPESLSNPIPQMPEVLSRELSMNRLNKAGLGFGYNTKNTPKPRPNLSMIERPIDPMNRGQQYWQNRYEDFVKTVQSNYDTNRLTEETLDDLWSQFAKYDEPLNLYQVVDLAYPKGFEAPPVPKQPQPEAPLKAALRGDERINELLKGFYPPTRPEPKISRQATLDEMFQRMRDLAPPKKETPTLEPLQFNRLIKTNQAVKESAAGAEPSLNRLRPGRDYEPIEAMPREAEFDNGGKLIRLKDGDLPREGNEPSPSLAELQNVKDISQLQVGTMDPYRIAERLPQEQSTRIISNLDKAKKANIDYQERITNDLYEKVVKGLGIKKGSKESALVQDFGEKTLVKKYLRKRGIDPKKLSEEEINKINLQQLKKTHPDSWSKIIEADKYFRTIYNQIIDEVNNVRSTIYPNNPEKLVPKRSDYYHHFNELTGFEGVRNLFDTPANIDPHLEGVSPYTKPNTKFQGFMQKRGLGKYKSDAVGGFIKYLQAASHSINIDPVIPVLKKTANEIADATEETRNANKIIEALQDHANDLAGKTNPYDRLIQKMIGRKGVRITSALNSRVKSNMIVGNLASALGQVGSVPLGIGKAKQYSIPGLRDTLIQAATQITGKANKSNPTYQSQFLKERFSDKLYRRFDQRLIEQPKKLAIWLLETADKSGTTFIWNSMYHKGLKEGATDAVKFADAETRKIVAGRGVGEVPLLQKSKTMQILAPFTLEVGNQWRVLKDMVGEKDAVGLMTFLVASYGLNEVMQQIRGSAVSFDPVGAIQEGFTKTEGDGTDKTIGALASLNGEVVGNIPGGNLLTQFANTEKKVPFTDLKYKELFGERNPNRFGTGLTVSKALNDPLYALLPFGAAQVRKSTKGLDAMVNGGVYKEDSKFIPFSGDKSELMYPIEEGSLENIKLPLFGTSAVSGAREYYNNKRKPLSEKQTATYEKQKELGNGKQYYDALMVSRRSKTLKNKVTDIQKDKKLSEQEKLEKIQRVMTELQSLKN</sequence>
<keyword evidence="4" id="KW-1185">Reference proteome</keyword>
<evidence type="ECO:0000313" key="3">
    <source>
        <dbReference type="EMBL" id="RFU70347.1"/>
    </source>
</evidence>
<organism evidence="3 4">
    <name type="scientific">Peribacillus saganii</name>
    <dbReference type="NCBI Taxonomy" id="2303992"/>
    <lineage>
        <taxon>Bacteria</taxon>
        <taxon>Bacillati</taxon>
        <taxon>Bacillota</taxon>
        <taxon>Bacilli</taxon>
        <taxon>Bacillales</taxon>
        <taxon>Bacillaceae</taxon>
        <taxon>Peribacillus</taxon>
    </lineage>
</organism>
<comment type="caution">
    <text evidence="3">The sequence shown here is derived from an EMBL/GenBank/DDBJ whole genome shotgun (WGS) entry which is preliminary data.</text>
</comment>
<dbReference type="RefSeq" id="WP_117325930.1">
    <property type="nucleotide sequence ID" value="NZ_QVTE01000016.1"/>
</dbReference>
<feature type="compositionally biased region" description="Basic and acidic residues" evidence="2">
    <location>
        <begin position="319"/>
        <end position="334"/>
    </location>
</feature>